<name>A0ABM5CWS4_VICPA</name>
<protein>
    <submittedName>
        <fullName evidence="16 17">Cilium assembly protein DZIP1L</fullName>
    </submittedName>
</protein>
<dbReference type="Pfam" id="PF13815">
    <property type="entry name" value="Dzip-like_N"/>
    <property type="match status" value="1"/>
</dbReference>
<feature type="compositionally biased region" description="Pro residues" evidence="13">
    <location>
        <begin position="615"/>
        <end position="630"/>
    </location>
</feature>
<feature type="region of interest" description="Disordered" evidence="13">
    <location>
        <begin position="723"/>
        <end position="806"/>
    </location>
</feature>
<evidence type="ECO:0000313" key="19">
    <source>
        <dbReference type="RefSeq" id="XP_072813141.1"/>
    </source>
</evidence>
<feature type="region of interest" description="Disordered" evidence="13">
    <location>
        <begin position="567"/>
        <end position="708"/>
    </location>
</feature>
<evidence type="ECO:0000256" key="12">
    <source>
        <dbReference type="SAM" id="Coils"/>
    </source>
</evidence>
<evidence type="ECO:0000256" key="5">
    <source>
        <dbReference type="ARBA" id="ARBA00022723"/>
    </source>
</evidence>
<keyword evidence="15" id="KW-1185">Reference proteome</keyword>
<dbReference type="InterPro" id="IPR058883">
    <property type="entry name" value="DZIP1_dom"/>
</dbReference>
<dbReference type="InterPro" id="IPR051241">
    <property type="entry name" value="DZIP_RILPL"/>
</dbReference>
<keyword evidence="9" id="KW-0206">Cytoskeleton</keyword>
<dbReference type="Proteomes" id="UP001652581">
    <property type="component" value="Chromosome 1"/>
</dbReference>
<dbReference type="RefSeq" id="XP_072813152.1">
    <property type="nucleotide sequence ID" value="XM_072957051.1"/>
</dbReference>
<keyword evidence="10" id="KW-0966">Cell projection</keyword>
<evidence type="ECO:0000313" key="17">
    <source>
        <dbReference type="RefSeq" id="XP_072813094.1"/>
    </source>
</evidence>
<evidence type="ECO:0000256" key="4">
    <source>
        <dbReference type="ARBA" id="ARBA00022490"/>
    </source>
</evidence>
<evidence type="ECO:0000313" key="18">
    <source>
        <dbReference type="RefSeq" id="XP_072813101.1"/>
    </source>
</evidence>
<keyword evidence="7" id="KW-0862">Zinc</keyword>
<feature type="coiled-coil region" evidence="12">
    <location>
        <begin position="319"/>
        <end position="382"/>
    </location>
</feature>
<feature type="compositionally biased region" description="Basic and acidic residues" evidence="13">
    <location>
        <begin position="473"/>
        <end position="483"/>
    </location>
</feature>
<dbReference type="PROSITE" id="PS00028">
    <property type="entry name" value="ZINC_FINGER_C2H2_1"/>
    <property type="match status" value="1"/>
</dbReference>
<dbReference type="InterPro" id="IPR032714">
    <property type="entry name" value="DZIP1_N"/>
</dbReference>
<dbReference type="GeneID" id="102541431"/>
<keyword evidence="6 11" id="KW-0863">Zinc-finger</keyword>
<feature type="compositionally biased region" description="Basic and acidic residues" evidence="13">
    <location>
        <begin position="432"/>
        <end position="447"/>
    </location>
</feature>
<evidence type="ECO:0000256" key="1">
    <source>
        <dbReference type="ARBA" id="ARBA00004114"/>
    </source>
</evidence>
<evidence type="ECO:0000256" key="8">
    <source>
        <dbReference type="ARBA" id="ARBA00023054"/>
    </source>
</evidence>
<evidence type="ECO:0000256" key="10">
    <source>
        <dbReference type="ARBA" id="ARBA00023273"/>
    </source>
</evidence>
<evidence type="ECO:0000256" key="13">
    <source>
        <dbReference type="SAM" id="MobiDB-lite"/>
    </source>
</evidence>
<dbReference type="PANTHER" id="PTHR21502:SF8">
    <property type="entry name" value="CILIUM ASSEMBLY PROTEIN DZIP1L"/>
    <property type="match status" value="1"/>
</dbReference>
<evidence type="ECO:0000313" key="20">
    <source>
        <dbReference type="RefSeq" id="XP_072813152.1"/>
    </source>
</evidence>
<keyword evidence="8 12" id="KW-0175">Coiled coil</keyword>
<reference evidence="15 16" key="1">
    <citation type="submission" date="2025-05" db="UniProtKB">
        <authorList>
            <consortium name="RefSeq"/>
        </authorList>
    </citation>
    <scope>NUCLEOTIDE SEQUENCE [LARGE SCALE GENOMIC DNA]</scope>
</reference>
<dbReference type="RefSeq" id="XP_072813094.1">
    <property type="nucleotide sequence ID" value="XM_072956993.1"/>
</dbReference>
<accession>A0ABM5CWS4</accession>
<dbReference type="InterPro" id="IPR013087">
    <property type="entry name" value="Znf_C2H2_type"/>
</dbReference>
<dbReference type="PANTHER" id="PTHR21502">
    <property type="entry name" value="ZINC FINGER PROTEIN DZIP1"/>
    <property type="match status" value="1"/>
</dbReference>
<organism evidence="15 17">
    <name type="scientific">Vicugna pacos</name>
    <name type="common">Alpaca</name>
    <name type="synonym">Lama pacos</name>
    <dbReference type="NCBI Taxonomy" id="30538"/>
    <lineage>
        <taxon>Eukaryota</taxon>
        <taxon>Metazoa</taxon>
        <taxon>Chordata</taxon>
        <taxon>Craniata</taxon>
        <taxon>Vertebrata</taxon>
        <taxon>Euteleostomi</taxon>
        <taxon>Mammalia</taxon>
        <taxon>Eutheria</taxon>
        <taxon>Laurasiatheria</taxon>
        <taxon>Artiodactyla</taxon>
        <taxon>Tylopoda</taxon>
        <taxon>Camelidae</taxon>
        <taxon>Vicugna</taxon>
    </lineage>
</organism>
<dbReference type="RefSeq" id="XP_072813141.1">
    <property type="nucleotide sequence ID" value="XM_072957040.1"/>
</dbReference>
<evidence type="ECO:0000313" key="15">
    <source>
        <dbReference type="Proteomes" id="UP001652581"/>
    </source>
</evidence>
<evidence type="ECO:0000256" key="9">
    <source>
        <dbReference type="ARBA" id="ARBA00023212"/>
    </source>
</evidence>
<evidence type="ECO:0000313" key="16">
    <source>
        <dbReference type="RefSeq" id="XP_072813081.1"/>
    </source>
</evidence>
<proteinExistence type="inferred from homology"/>
<evidence type="ECO:0000256" key="3">
    <source>
        <dbReference type="ARBA" id="ARBA00009131"/>
    </source>
</evidence>
<feature type="region of interest" description="Disordered" evidence="13">
    <location>
        <begin position="422"/>
        <end position="503"/>
    </location>
</feature>
<keyword evidence="4" id="KW-0963">Cytoplasm</keyword>
<dbReference type="Pfam" id="PF25977">
    <property type="entry name" value="DZIP1"/>
    <property type="match status" value="1"/>
</dbReference>
<feature type="domain" description="C2H2-type" evidence="14">
    <location>
        <begin position="163"/>
        <end position="194"/>
    </location>
</feature>
<evidence type="ECO:0000256" key="6">
    <source>
        <dbReference type="ARBA" id="ARBA00022771"/>
    </source>
</evidence>
<evidence type="ECO:0000256" key="11">
    <source>
        <dbReference type="PROSITE-ProRule" id="PRU00042"/>
    </source>
</evidence>
<comment type="subcellular location">
    <subcellularLocation>
        <location evidence="2">Cytoplasm</location>
        <location evidence="2">Cytoskeleton</location>
        <location evidence="2">Cilium basal body</location>
    </subcellularLocation>
    <subcellularLocation>
        <location evidence="1">Cytoplasm</location>
        <location evidence="1">Cytoskeleton</location>
        <location evidence="1">Microtubule organizing center</location>
        <location evidence="1">Centrosome</location>
        <location evidence="1">Centriole</location>
    </subcellularLocation>
</comment>
<comment type="similarity">
    <text evidence="3">Belongs to the DZIP C2H2-type zinc-finger protein family.</text>
</comment>
<evidence type="ECO:0000259" key="14">
    <source>
        <dbReference type="PROSITE" id="PS50157"/>
    </source>
</evidence>
<gene>
    <name evidence="16 17 18 19 20" type="primary">DZIP1L</name>
</gene>
<evidence type="ECO:0000256" key="7">
    <source>
        <dbReference type="ARBA" id="ARBA00022833"/>
    </source>
</evidence>
<dbReference type="RefSeq" id="XP_072813101.1">
    <property type="nucleotide sequence ID" value="XM_072957000.1"/>
</dbReference>
<evidence type="ECO:0000256" key="2">
    <source>
        <dbReference type="ARBA" id="ARBA00004120"/>
    </source>
</evidence>
<dbReference type="PROSITE" id="PS50157">
    <property type="entry name" value="ZINC_FINGER_C2H2_2"/>
    <property type="match status" value="1"/>
</dbReference>
<sequence>MQSPATTAVVLSGPLLGAHPLPAFKFQPRCQSMDWMRISALDVDRVAREMDVAALQENITSITFCNLDKEVCHRCRQPVDPALLKVLRLAQLSIEYLLHCQDSLSASVAELEAQLLASLGQQEGSQQELARQADELKGVRQESHRRRKMIITLQQLLLQMDAYSCHMCHLCHKMFMNATYLQSHIQRRHSGMVEGGCPTTLCTVPTEKQKQEQPVEEVLEELRAKLKWTEGKLEAQREAKRQQQLQESEMTHQREKELDKWKEKEQAKLYGEIDELKKFFWDKLKSVADQSSTLEEKLQALQSYNVGKSNLGSLQSDESEQQLGQAQELQALKERMEIQETEWKRKMKAIREEHAAQKRELKEHYEKLLASLSENQKKAQAQHQMSALQPQLQEQATLIASQEKMIQTMSLRKAKRIHMVSKAVDTEEDSSKEELQGMQRRSEKNRLSWESLGGGDPRKDQRALLTQPGCDVRIPERPTELRDSCSGQQKVAAAPRQKSTLQKQLSPVLEDTLQETLETMGIKRDAKGIPAQTFRHVDSLLKTQRKQKVGKFSEFLNLRKKLIQKATSRLKERQRSEAPVSQPDSEAPVKSQESPLVTRKAQPEVSTLRVTSKPAEPPVTPPGRPTPAPRSRPSGTLAAPGSRLSSTPPFSSEEDSEGDSRPRGSLPPPRLPSRMRPWPQDDWEWSDTETSKGSTHSSGKGSGGLASSGTLVQSLVKNLEKQLEAPAKKPAGGISLFLMPDAGPQRDAALGGKPQLSEDDSDLEISSLEDLPQDLNQREKPKPLSKLPEEFGASSWSPGQPRVPGW</sequence>
<dbReference type="RefSeq" id="XP_072813081.1">
    <property type="nucleotide sequence ID" value="XM_072956980.1"/>
</dbReference>
<keyword evidence="5" id="KW-0479">Metal-binding</keyword>